<dbReference type="Proteomes" id="UP000255000">
    <property type="component" value="Unassembled WGS sequence"/>
</dbReference>
<reference evidence="1 2" key="1">
    <citation type="submission" date="2018-06" db="EMBL/GenBank/DDBJ databases">
        <authorList>
            <consortium name="Pathogen Informatics"/>
            <person name="Doyle S."/>
        </authorList>
    </citation>
    <scope>NUCLEOTIDE SEQUENCE [LARGE SCALE GENOMIC DNA]</scope>
    <source>
        <strain evidence="1 2">NCTC13350</strain>
    </source>
</reference>
<protein>
    <submittedName>
        <fullName evidence="1">Uncharacterized protein</fullName>
    </submittedName>
</protein>
<dbReference type="AlphaFoldDB" id="A0A378ZXP6"/>
<gene>
    <name evidence="1" type="ORF">NCTC13350_02865</name>
</gene>
<accession>A0A378ZXP6</accession>
<dbReference type="EMBL" id="UGSK01000001">
    <property type="protein sequence ID" value="SUB01917.1"/>
    <property type="molecule type" value="Genomic_DNA"/>
</dbReference>
<evidence type="ECO:0000313" key="1">
    <source>
        <dbReference type="EMBL" id="SUB01917.1"/>
    </source>
</evidence>
<organism evidence="1 2">
    <name type="scientific">Pannonibacter phragmitetus</name>
    <dbReference type="NCBI Taxonomy" id="121719"/>
    <lineage>
        <taxon>Bacteria</taxon>
        <taxon>Pseudomonadati</taxon>
        <taxon>Pseudomonadota</taxon>
        <taxon>Alphaproteobacteria</taxon>
        <taxon>Hyphomicrobiales</taxon>
        <taxon>Stappiaceae</taxon>
        <taxon>Pannonibacter</taxon>
    </lineage>
</organism>
<evidence type="ECO:0000313" key="2">
    <source>
        <dbReference type="Proteomes" id="UP000255000"/>
    </source>
</evidence>
<name>A0A378ZXP6_9HYPH</name>
<proteinExistence type="predicted"/>
<sequence length="48" mass="5663">MIYFGTQFEFLPRIWESAFNTLEYTDELGGKILVEVLKIVDRLPNLIE</sequence>